<dbReference type="PANTHER" id="PTHR21645">
    <property type="entry name" value="GLYCOSYLTRANSFERASE FAMILY 92 PROTEIN"/>
    <property type="match status" value="1"/>
</dbReference>
<keyword evidence="6 8" id="KW-1133">Transmembrane helix</keyword>
<evidence type="ECO:0000256" key="5">
    <source>
        <dbReference type="ARBA" id="ARBA00022692"/>
    </source>
</evidence>
<gene>
    <name evidence="9" type="ORF">DdX_06907</name>
</gene>
<dbReference type="EMBL" id="JAKKPZ010000009">
    <property type="protein sequence ID" value="KAI1717175.1"/>
    <property type="molecule type" value="Genomic_DNA"/>
</dbReference>
<comment type="subcellular location">
    <subcellularLocation>
        <location evidence="1">Membrane</location>
        <topology evidence="1">Single-pass membrane protein</topology>
    </subcellularLocation>
</comment>
<dbReference type="PANTHER" id="PTHR21645:SF22">
    <property type="entry name" value="GLYCOSYLTRANSFERASE FAMILY 92 PROTEIN"/>
    <property type="match status" value="1"/>
</dbReference>
<dbReference type="AlphaFoldDB" id="A0AAD4N6T6"/>
<comment type="similarity">
    <text evidence="2 8">Belongs to the glycosyltransferase 92 family.</text>
</comment>
<evidence type="ECO:0000256" key="2">
    <source>
        <dbReference type="ARBA" id="ARBA00007647"/>
    </source>
</evidence>
<keyword evidence="3 8" id="KW-0328">Glycosyltransferase</keyword>
<dbReference type="EC" id="2.4.1.-" evidence="8"/>
<keyword evidence="7 8" id="KW-0472">Membrane</keyword>
<accession>A0AAD4N6T6</accession>
<keyword evidence="5 8" id="KW-0812">Transmembrane</keyword>
<dbReference type="InterPro" id="IPR008166">
    <property type="entry name" value="Glyco_transf_92"/>
</dbReference>
<feature type="transmembrane region" description="Helical" evidence="8">
    <location>
        <begin position="20"/>
        <end position="42"/>
    </location>
</feature>
<protein>
    <recommendedName>
        <fullName evidence="8">Glycosyltransferase family 92 protein</fullName>
        <ecNumber evidence="8">2.4.1.-</ecNumber>
    </recommendedName>
</protein>
<comment type="caution">
    <text evidence="9">The sequence shown here is derived from an EMBL/GenBank/DDBJ whole genome shotgun (WGS) entry which is preliminary data.</text>
</comment>
<evidence type="ECO:0000313" key="10">
    <source>
        <dbReference type="Proteomes" id="UP001201812"/>
    </source>
</evidence>
<evidence type="ECO:0000256" key="1">
    <source>
        <dbReference type="ARBA" id="ARBA00004167"/>
    </source>
</evidence>
<name>A0AAD4N6T6_9BILA</name>
<evidence type="ECO:0000313" key="9">
    <source>
        <dbReference type="EMBL" id="KAI1717175.1"/>
    </source>
</evidence>
<evidence type="ECO:0000256" key="4">
    <source>
        <dbReference type="ARBA" id="ARBA00022679"/>
    </source>
</evidence>
<dbReference type="Proteomes" id="UP001201812">
    <property type="component" value="Unassembled WGS sequence"/>
</dbReference>
<evidence type="ECO:0000256" key="7">
    <source>
        <dbReference type="ARBA" id="ARBA00023136"/>
    </source>
</evidence>
<reference evidence="9" key="1">
    <citation type="submission" date="2022-01" db="EMBL/GenBank/DDBJ databases">
        <title>Genome Sequence Resource for Two Populations of Ditylenchus destructor, the Migratory Endoparasitic Phytonematode.</title>
        <authorList>
            <person name="Zhang H."/>
            <person name="Lin R."/>
            <person name="Xie B."/>
        </authorList>
    </citation>
    <scope>NUCLEOTIDE SEQUENCE</scope>
    <source>
        <strain evidence="9">BazhouSP</strain>
    </source>
</reference>
<evidence type="ECO:0000256" key="3">
    <source>
        <dbReference type="ARBA" id="ARBA00022676"/>
    </source>
</evidence>
<evidence type="ECO:0000256" key="8">
    <source>
        <dbReference type="RuleBase" id="RU366017"/>
    </source>
</evidence>
<dbReference type="GO" id="GO:0016757">
    <property type="term" value="F:glycosyltransferase activity"/>
    <property type="evidence" value="ECO:0007669"/>
    <property type="project" value="UniProtKB-UniRule"/>
</dbReference>
<dbReference type="GO" id="GO:0016020">
    <property type="term" value="C:membrane"/>
    <property type="evidence" value="ECO:0007669"/>
    <property type="project" value="UniProtKB-SubCell"/>
</dbReference>
<dbReference type="Pfam" id="PF01697">
    <property type="entry name" value="Glyco_transf_92"/>
    <property type="match status" value="1"/>
</dbReference>
<sequence>MVLPFQKPLTKCIKLGLRHLSYCIELPPLVILLGFAVSWTGFRYAQFVSSLTTNSRSASISHIFLLNTFIYRNSTTFGTRNHDTLVAFFITPEGTESRFAYCAADDALTDIEQGIPATVSLLSESQNCPMNAYVLHCPLEIVRSIRQRISASIDIGFLGSPPLKVQPTDLSARRHTSLVLCMGQLFGFERWPALLAALELHRYLGVERVILYIHTVSSHIFQLLQEFADTYPEFLDIRPTLNLPQSMDLDFDPNMEVEDSYERLHQYMCLFEHRENSEFVALLEPESILIPSETFSPPGELLNILRKIAAQNLKTILFSPTFAHGQCSNSACNSQLSVELETIIKGIRFGATSKKVYPKNKRLIIRPGLMNGMVELERSLISRMTRRKRRRSEMDFKMNTNKIFAVLLSPNSTKRTFETLFHYNRTLADSVNLNAVKRGIRFWNYKKTDESDILINYWQTIRRCIRPKNTRTLDERCSGNIYQNCKTPNVISKHWISVSHLNANCIKSRSKFYRHRLGRNLLVHLKSHTQFVHNVNCFID</sequence>
<proteinExistence type="inferred from homology"/>
<keyword evidence="10" id="KW-1185">Reference proteome</keyword>
<evidence type="ECO:0000256" key="6">
    <source>
        <dbReference type="ARBA" id="ARBA00022989"/>
    </source>
</evidence>
<keyword evidence="4 8" id="KW-0808">Transferase</keyword>
<organism evidence="9 10">
    <name type="scientific">Ditylenchus destructor</name>
    <dbReference type="NCBI Taxonomy" id="166010"/>
    <lineage>
        <taxon>Eukaryota</taxon>
        <taxon>Metazoa</taxon>
        <taxon>Ecdysozoa</taxon>
        <taxon>Nematoda</taxon>
        <taxon>Chromadorea</taxon>
        <taxon>Rhabditida</taxon>
        <taxon>Tylenchina</taxon>
        <taxon>Tylenchomorpha</taxon>
        <taxon>Sphaerularioidea</taxon>
        <taxon>Anguinidae</taxon>
        <taxon>Anguininae</taxon>
        <taxon>Ditylenchus</taxon>
    </lineage>
</organism>
<dbReference type="InterPro" id="IPR052012">
    <property type="entry name" value="GTase_92"/>
</dbReference>